<feature type="region of interest" description="Disordered" evidence="1">
    <location>
        <begin position="1"/>
        <end position="70"/>
    </location>
</feature>
<evidence type="ECO:0000256" key="1">
    <source>
        <dbReference type="SAM" id="MobiDB-lite"/>
    </source>
</evidence>
<dbReference type="AlphaFoldDB" id="A0A834UD51"/>
<accession>A0A834UD51</accession>
<name>A0A834UD51_VESPE</name>
<evidence type="ECO:0000313" key="2">
    <source>
        <dbReference type="EMBL" id="KAF7431791.1"/>
    </source>
</evidence>
<dbReference type="Proteomes" id="UP000600918">
    <property type="component" value="Unassembled WGS sequence"/>
</dbReference>
<keyword evidence="3" id="KW-1185">Reference proteome</keyword>
<dbReference type="EMBL" id="JACSDY010000003">
    <property type="protein sequence ID" value="KAF7431791.1"/>
    <property type="molecule type" value="Genomic_DNA"/>
</dbReference>
<proteinExistence type="predicted"/>
<gene>
    <name evidence="2" type="ORF">H0235_004715</name>
</gene>
<protein>
    <submittedName>
        <fullName evidence="2">Uncharacterized protein</fullName>
    </submittedName>
</protein>
<sequence>MPDQTLTPALCDSNSNNNNNNNNNNSNNNNDDDDEENRNRNENSTEPEIPEETPSITRFPAQEAAKDRGL</sequence>
<reference evidence="2" key="1">
    <citation type="journal article" date="2020" name="G3 (Bethesda)">
        <title>High-Quality Assemblies for Three Invasive Social Wasps from the &lt;i&gt;Vespula&lt;/i&gt; Genus.</title>
        <authorList>
            <person name="Harrop T.W.R."/>
            <person name="Guhlin J."/>
            <person name="McLaughlin G.M."/>
            <person name="Permina E."/>
            <person name="Stockwell P."/>
            <person name="Gilligan J."/>
            <person name="Le Lec M.F."/>
            <person name="Gruber M.A.M."/>
            <person name="Quinn O."/>
            <person name="Lovegrove M."/>
            <person name="Duncan E.J."/>
            <person name="Remnant E.J."/>
            <person name="Van Eeckhoven J."/>
            <person name="Graham B."/>
            <person name="Knapp R.A."/>
            <person name="Langford K.W."/>
            <person name="Kronenberg Z."/>
            <person name="Press M.O."/>
            <person name="Eacker S.M."/>
            <person name="Wilson-Rankin E.E."/>
            <person name="Purcell J."/>
            <person name="Lester P.J."/>
            <person name="Dearden P.K."/>
        </authorList>
    </citation>
    <scope>NUCLEOTIDE SEQUENCE</scope>
    <source>
        <strain evidence="2">Volc-1</strain>
    </source>
</reference>
<organism evidence="2 3">
    <name type="scientific">Vespula pensylvanica</name>
    <name type="common">Western yellow jacket</name>
    <name type="synonym">Wasp</name>
    <dbReference type="NCBI Taxonomy" id="30213"/>
    <lineage>
        <taxon>Eukaryota</taxon>
        <taxon>Metazoa</taxon>
        <taxon>Ecdysozoa</taxon>
        <taxon>Arthropoda</taxon>
        <taxon>Hexapoda</taxon>
        <taxon>Insecta</taxon>
        <taxon>Pterygota</taxon>
        <taxon>Neoptera</taxon>
        <taxon>Endopterygota</taxon>
        <taxon>Hymenoptera</taxon>
        <taxon>Apocrita</taxon>
        <taxon>Aculeata</taxon>
        <taxon>Vespoidea</taxon>
        <taxon>Vespidae</taxon>
        <taxon>Vespinae</taxon>
        <taxon>Vespula</taxon>
    </lineage>
</organism>
<comment type="caution">
    <text evidence="2">The sequence shown here is derived from an EMBL/GenBank/DDBJ whole genome shotgun (WGS) entry which is preliminary data.</text>
</comment>
<feature type="compositionally biased region" description="Low complexity" evidence="1">
    <location>
        <begin position="44"/>
        <end position="57"/>
    </location>
</feature>
<evidence type="ECO:0000313" key="3">
    <source>
        <dbReference type="Proteomes" id="UP000600918"/>
    </source>
</evidence>
<feature type="compositionally biased region" description="Low complexity" evidence="1">
    <location>
        <begin position="12"/>
        <end position="29"/>
    </location>
</feature>